<dbReference type="EMBL" id="QRDW01000006">
    <property type="protein sequence ID" value="RED49079.1"/>
    <property type="molecule type" value="Genomic_DNA"/>
</dbReference>
<gene>
    <name evidence="8" type="ORF">DFP90_10656</name>
</gene>
<feature type="transmembrane region" description="Helical" evidence="6">
    <location>
        <begin position="262"/>
        <end position="284"/>
    </location>
</feature>
<evidence type="ECO:0000313" key="8">
    <source>
        <dbReference type="EMBL" id="RED49079.1"/>
    </source>
</evidence>
<feature type="transmembrane region" description="Helical" evidence="6">
    <location>
        <begin position="296"/>
        <end position="320"/>
    </location>
</feature>
<protein>
    <submittedName>
        <fullName evidence="8">Acyl-[acyl-carrier-protein]-phospholipid O-acyltransferase/long-chain-fatty-acid--[acyl-carrier-protein] ligase</fullName>
    </submittedName>
</protein>
<dbReference type="SUPFAM" id="SSF103473">
    <property type="entry name" value="MFS general substrate transporter"/>
    <property type="match status" value="1"/>
</dbReference>
<dbReference type="GO" id="GO:0006631">
    <property type="term" value="P:fatty acid metabolic process"/>
    <property type="evidence" value="ECO:0007669"/>
    <property type="project" value="TreeGrafter"/>
</dbReference>
<evidence type="ECO:0000256" key="2">
    <source>
        <dbReference type="ARBA" id="ARBA00022598"/>
    </source>
</evidence>
<keyword evidence="2 8" id="KW-0436">Ligase</keyword>
<feature type="transmembrane region" description="Helical" evidence="6">
    <location>
        <begin position="405"/>
        <end position="425"/>
    </location>
</feature>
<keyword evidence="8" id="KW-0808">Transferase</keyword>
<proteinExistence type="inferred from homology"/>
<dbReference type="Pfam" id="PF01553">
    <property type="entry name" value="Acyltransferase"/>
    <property type="match status" value="1"/>
</dbReference>
<feature type="transmembrane region" description="Helical" evidence="6">
    <location>
        <begin position="229"/>
        <end position="250"/>
    </location>
</feature>
<dbReference type="AlphaFoldDB" id="A0A3D9HHT9"/>
<evidence type="ECO:0000313" key="9">
    <source>
        <dbReference type="Proteomes" id="UP000256845"/>
    </source>
</evidence>
<dbReference type="CDD" id="cd07989">
    <property type="entry name" value="LPLAT_AGPAT-like"/>
    <property type="match status" value="1"/>
</dbReference>
<dbReference type="InterPro" id="IPR011701">
    <property type="entry name" value="MFS"/>
</dbReference>
<dbReference type="InterPro" id="IPR042099">
    <property type="entry name" value="ANL_N_sf"/>
</dbReference>
<dbReference type="Pfam" id="PF00501">
    <property type="entry name" value="AMP-binding"/>
    <property type="match status" value="1"/>
</dbReference>
<evidence type="ECO:0000256" key="6">
    <source>
        <dbReference type="SAM" id="Phobius"/>
    </source>
</evidence>
<dbReference type="PANTHER" id="PTHR43201:SF5">
    <property type="entry name" value="MEDIUM-CHAIN ACYL-COA LIGASE ACSF2, MITOCHONDRIAL"/>
    <property type="match status" value="1"/>
</dbReference>
<feature type="domain" description="Phospholipid/glycerol acyltransferase" evidence="7">
    <location>
        <begin position="459"/>
        <end position="569"/>
    </location>
</feature>
<evidence type="ECO:0000256" key="1">
    <source>
        <dbReference type="ARBA" id="ARBA00006432"/>
    </source>
</evidence>
<dbReference type="SUPFAM" id="SSF69593">
    <property type="entry name" value="Glycerol-3-phosphate (1)-acyltransferase"/>
    <property type="match status" value="1"/>
</dbReference>
<keyword evidence="3 6" id="KW-0812">Transmembrane</keyword>
<dbReference type="InterPro" id="IPR045851">
    <property type="entry name" value="AMP-bd_C_sf"/>
</dbReference>
<dbReference type="PANTHER" id="PTHR43201">
    <property type="entry name" value="ACYL-COA SYNTHETASE"/>
    <property type="match status" value="1"/>
</dbReference>
<feature type="transmembrane region" description="Helical" evidence="6">
    <location>
        <begin position="687"/>
        <end position="708"/>
    </location>
</feature>
<keyword evidence="9" id="KW-1185">Reference proteome</keyword>
<dbReference type="InterPro" id="IPR020845">
    <property type="entry name" value="AMP-binding_CS"/>
</dbReference>
<dbReference type="Gene3D" id="1.20.1250.20">
    <property type="entry name" value="MFS general substrate transporter like domains"/>
    <property type="match status" value="1"/>
</dbReference>
<organism evidence="8 9">
    <name type="scientific">Aestuariispira insulae</name>
    <dbReference type="NCBI Taxonomy" id="1461337"/>
    <lineage>
        <taxon>Bacteria</taxon>
        <taxon>Pseudomonadati</taxon>
        <taxon>Pseudomonadota</taxon>
        <taxon>Alphaproteobacteria</taxon>
        <taxon>Rhodospirillales</taxon>
        <taxon>Kiloniellaceae</taxon>
        <taxon>Aestuariispira</taxon>
    </lineage>
</organism>
<dbReference type="InterPro" id="IPR036259">
    <property type="entry name" value="MFS_trans_sf"/>
</dbReference>
<dbReference type="PROSITE" id="PS00455">
    <property type="entry name" value="AMP_BINDING"/>
    <property type="match status" value="1"/>
</dbReference>
<feature type="transmembrane region" description="Helical" evidence="6">
    <location>
        <begin position="340"/>
        <end position="362"/>
    </location>
</feature>
<feature type="transmembrane region" description="Helical" evidence="6">
    <location>
        <begin position="51"/>
        <end position="73"/>
    </location>
</feature>
<evidence type="ECO:0000256" key="5">
    <source>
        <dbReference type="ARBA" id="ARBA00023136"/>
    </source>
</evidence>
<name>A0A3D9HHT9_9PROT</name>
<dbReference type="GO" id="GO:0022857">
    <property type="term" value="F:transmembrane transporter activity"/>
    <property type="evidence" value="ECO:0007669"/>
    <property type="project" value="InterPro"/>
</dbReference>
<dbReference type="Gene3D" id="3.30.300.30">
    <property type="match status" value="1"/>
</dbReference>
<dbReference type="GO" id="GO:0016746">
    <property type="term" value="F:acyltransferase activity"/>
    <property type="evidence" value="ECO:0007669"/>
    <property type="project" value="UniProtKB-KW"/>
</dbReference>
<dbReference type="RefSeq" id="WP_181905375.1">
    <property type="nucleotide sequence ID" value="NZ_QRDW01000006.1"/>
</dbReference>
<dbReference type="NCBIfam" id="NF005291">
    <property type="entry name" value="PRK06814.1"/>
    <property type="match status" value="1"/>
</dbReference>
<dbReference type="InterPro" id="IPR002123">
    <property type="entry name" value="Plipid/glycerol_acylTrfase"/>
</dbReference>
<evidence type="ECO:0000259" key="7">
    <source>
        <dbReference type="SMART" id="SM00563"/>
    </source>
</evidence>
<dbReference type="GO" id="GO:0031956">
    <property type="term" value="F:medium-chain fatty acid-CoA ligase activity"/>
    <property type="evidence" value="ECO:0007669"/>
    <property type="project" value="TreeGrafter"/>
</dbReference>
<dbReference type="InterPro" id="IPR000873">
    <property type="entry name" value="AMP-dep_synth/lig_dom"/>
</dbReference>
<evidence type="ECO:0000256" key="3">
    <source>
        <dbReference type="ARBA" id="ARBA00022692"/>
    </source>
</evidence>
<keyword evidence="5 6" id="KW-0472">Membrane</keyword>
<comment type="similarity">
    <text evidence="1">Belongs to the ATP-dependent AMP-binding enzyme family.</text>
</comment>
<comment type="caution">
    <text evidence="8">The sequence shown here is derived from an EMBL/GenBank/DDBJ whole genome shotgun (WGS) entry which is preliminary data.</text>
</comment>
<feature type="transmembrane region" description="Helical" evidence="6">
    <location>
        <begin position="85"/>
        <end position="105"/>
    </location>
</feature>
<dbReference type="Proteomes" id="UP000256845">
    <property type="component" value="Unassembled WGS sequence"/>
</dbReference>
<reference evidence="8 9" key="1">
    <citation type="submission" date="2018-07" db="EMBL/GenBank/DDBJ databases">
        <title>Genomic Encyclopedia of Type Strains, Phase III (KMG-III): the genomes of soil and plant-associated and newly described type strains.</title>
        <authorList>
            <person name="Whitman W."/>
        </authorList>
    </citation>
    <scope>NUCLEOTIDE SEQUENCE [LARGE SCALE GENOMIC DNA]</scope>
    <source>
        <strain evidence="8 9">CECT 8488</strain>
    </source>
</reference>
<dbReference type="SUPFAM" id="SSF56801">
    <property type="entry name" value="Acetyl-CoA synthetase-like"/>
    <property type="match status" value="1"/>
</dbReference>
<dbReference type="SMART" id="SM00563">
    <property type="entry name" value="PlsC"/>
    <property type="match status" value="1"/>
</dbReference>
<keyword evidence="8" id="KW-0012">Acyltransferase</keyword>
<dbReference type="CDD" id="cd06173">
    <property type="entry name" value="MFS_MefA_like"/>
    <property type="match status" value="1"/>
</dbReference>
<dbReference type="Gene3D" id="3.40.50.12780">
    <property type="entry name" value="N-terminal domain of ligase-like"/>
    <property type="match status" value="1"/>
</dbReference>
<feature type="transmembrane region" description="Helical" evidence="6">
    <location>
        <begin position="175"/>
        <end position="196"/>
    </location>
</feature>
<keyword evidence="4 6" id="KW-1133">Transmembrane helix</keyword>
<evidence type="ECO:0000256" key="4">
    <source>
        <dbReference type="ARBA" id="ARBA00022989"/>
    </source>
</evidence>
<sequence>MGKAAFSLMKSGRFLPLFLTQFLGAMNDNLFKNALVILIAYRLAAQDGFDGPLMVTLAAGLFILPFFLFSALAGQLADRFEKSRLIRCVKLSELVIMAGGAAAFLSSNVVALMAVLFLMGVQSSLFGPLKYSILPDHLEEADLIGANALVEAGTFLAILVGTIAGGLMITVEGGATLVSIAIVAMALLGWLASLVIPKAQVACPDLKINANFVAETCRILTLAKENRPVFLSILGISWFWLVGATFLAQFPNLAKDVLFAKAEIVTLFLTLFSAGIAIGSLACNRLLKGELLARHVPLGALGMTLFILDFYFALAGYQPADPLMMQGIGSFVVEAANWRIMLDLSGIAICGGLFIVPLYALLQAKSCSASRSRMVAANNILNAAFIVAGTLAVTALMAVGLELSSLFLALAALNGLVAIYICGLLPETVLKSVLKWCLRVLFRVRVKGLEQCDALGDRAVYVVNHVSFLDAVLLAAFLPGKPTFAINSHTARRWWVRPFLGLVDAYPMDPTNPMAVKGLIQAVRAGRQCVIFPEGRITVTGSLMKIHEGPGMIADKADAPIVPVRIDGAQYSIFSRLKGVVRRRLLPKVSLQVLAPRKFALDPSLKGRRRREMAGRKLHDVMAELMFETQERNQTLFQAVLDAKAIHGGRMPVLEDIERKPVGYSRLVLGARLLGGKLAKSTERGEAVGMLLPNSVGAAVTFFALQAYGRVPAMLNFSAGLSNMRSACKTAELNAILTSRRFVAAAKLEEAVAHLARECRIIYLEDVKAEIGFLDKIRGLLARPFAGFLHGRLRVKPEDAAVILFTSGSEGQPKGVVLSHENLLANRQQLAATVDFSPKDTVFNALPIFHSFGLTGGMLLPVLSGIRTFLYPSPLHYRIVPALAYEVNATILFGTDTFLAGYARTAHAYDFYSLRYVFAGAEKVKDETRKVWFDKFGLRLLEGYGATETAPVLAVNSPMHFQAGTVGRLLPGIRAELKPVPGIEKGGRLYVSGPNIMKGYLMADRPGELQPPAGGWYDTGDIVSIDADGFVTIQGRAKRFAKIAGEMVSLTAVEGQAAKLWPDSLHAVIAVPDARKGEQLVLVTDRDDASRAALSAHAKEEGVAELMVPREVRVVAAVPLLGTGKIDYQRAAELAA</sequence>
<accession>A0A3D9HHT9</accession>
<dbReference type="Pfam" id="PF07690">
    <property type="entry name" value="MFS_1"/>
    <property type="match status" value="1"/>
</dbReference>
<feature type="transmembrane region" description="Helical" evidence="6">
    <location>
        <begin position="374"/>
        <end position="399"/>
    </location>
</feature>